<proteinExistence type="predicted"/>
<name>A0A1G7N0M4_9BACT</name>
<dbReference type="NCBIfam" id="NF041197">
    <property type="entry name" value="CxxC_Se_CxxC"/>
    <property type="match status" value="1"/>
</dbReference>
<protein>
    <submittedName>
        <fullName evidence="1">Uncharacterized protein</fullName>
    </submittedName>
</protein>
<organism evidence="1 2">
    <name type="scientific">Desulfovibrio legallii</name>
    <dbReference type="NCBI Taxonomy" id="571438"/>
    <lineage>
        <taxon>Bacteria</taxon>
        <taxon>Pseudomonadati</taxon>
        <taxon>Thermodesulfobacteriota</taxon>
        <taxon>Desulfovibrionia</taxon>
        <taxon>Desulfovibrionales</taxon>
        <taxon>Desulfovibrionaceae</taxon>
        <taxon>Desulfovibrio</taxon>
    </lineage>
</organism>
<reference evidence="2" key="1">
    <citation type="submission" date="2016-10" db="EMBL/GenBank/DDBJ databases">
        <authorList>
            <person name="Varghese N."/>
            <person name="Submissions S."/>
        </authorList>
    </citation>
    <scope>NUCLEOTIDE SEQUENCE [LARGE SCALE GENOMIC DNA]</scope>
    <source>
        <strain evidence="2">KHC7</strain>
    </source>
</reference>
<dbReference type="RefSeq" id="WP_092153826.1">
    <property type="nucleotide sequence ID" value="NZ_FNBX01000010.1"/>
</dbReference>
<dbReference type="EMBL" id="FNBX01000010">
    <property type="protein sequence ID" value="SDF66870.1"/>
    <property type="molecule type" value="Genomic_DNA"/>
</dbReference>
<dbReference type="AlphaFoldDB" id="A0A1G7N0M4"/>
<dbReference type="Proteomes" id="UP000199355">
    <property type="component" value="Unassembled WGS sequence"/>
</dbReference>
<sequence length="67" mass="7644">MAFFAARDAETTLACPRCGARLHIARTCHEVHMHCPACKARFALQDYISQADDAMEHFLENVYCDRI</sequence>
<evidence type="ECO:0000313" key="1">
    <source>
        <dbReference type="EMBL" id="SDF66870.1"/>
    </source>
</evidence>
<accession>A0A1G7N0M4</accession>
<dbReference type="STRING" id="571438.SAMN05192586_11032"/>
<gene>
    <name evidence="1" type="ORF">SAMN05192586_11032</name>
</gene>
<evidence type="ECO:0000313" key="2">
    <source>
        <dbReference type="Proteomes" id="UP000199355"/>
    </source>
</evidence>
<dbReference type="OrthoDB" id="5460191at2"/>
<keyword evidence="2" id="KW-1185">Reference proteome</keyword>